<keyword evidence="2" id="KW-1185">Reference proteome</keyword>
<dbReference type="EMBL" id="JBJDQH010000033">
    <property type="protein sequence ID" value="MFK4272873.1"/>
    <property type="molecule type" value="Genomic_DNA"/>
</dbReference>
<accession>A0ABW8M3V8</accession>
<dbReference type="RefSeq" id="WP_358645638.1">
    <property type="nucleotide sequence ID" value="NZ_JBFACG010000006.1"/>
</dbReference>
<evidence type="ECO:0000313" key="2">
    <source>
        <dbReference type="Proteomes" id="UP001620295"/>
    </source>
</evidence>
<evidence type="ECO:0000313" key="1">
    <source>
        <dbReference type="EMBL" id="MFK4272873.1"/>
    </source>
</evidence>
<reference evidence="1 2" key="1">
    <citation type="submission" date="2024-11" db="EMBL/GenBank/DDBJ databases">
        <title>The Natural Products Discovery Center: Release of the First 8490 Sequenced Strains for Exploring Actinobacteria Biosynthetic Diversity.</title>
        <authorList>
            <person name="Kalkreuter E."/>
            <person name="Kautsar S.A."/>
            <person name="Yang D."/>
            <person name="Bader C.D."/>
            <person name="Teijaro C.N."/>
            <person name="Fluegel L."/>
            <person name="Davis C.M."/>
            <person name="Simpson J.R."/>
            <person name="Lauterbach L."/>
            <person name="Steele A.D."/>
            <person name="Gui C."/>
            <person name="Meng S."/>
            <person name="Li G."/>
            <person name="Viehrig K."/>
            <person name="Ye F."/>
            <person name="Su P."/>
            <person name="Kiefer A.F."/>
            <person name="Nichols A."/>
            <person name="Cepeda A.J."/>
            <person name="Yan W."/>
            <person name="Fan B."/>
            <person name="Jiang Y."/>
            <person name="Adhikari A."/>
            <person name="Zheng C.-J."/>
            <person name="Schuster L."/>
            <person name="Cowan T.M."/>
            <person name="Smanski M.J."/>
            <person name="Chevrette M.G."/>
            <person name="De Carvalho L.P.S."/>
            <person name="Shen B."/>
        </authorList>
    </citation>
    <scope>NUCLEOTIDE SEQUENCE [LARGE SCALE GENOMIC DNA]</scope>
    <source>
        <strain evidence="1 2">NPDC020863</strain>
    </source>
</reference>
<comment type="caution">
    <text evidence="1">The sequence shown here is derived from an EMBL/GenBank/DDBJ whole genome shotgun (WGS) entry which is preliminary data.</text>
</comment>
<dbReference type="Proteomes" id="UP001620295">
    <property type="component" value="Unassembled WGS sequence"/>
</dbReference>
<protein>
    <submittedName>
        <fullName evidence="1">Uncharacterized protein</fullName>
    </submittedName>
</protein>
<name>A0ABW8M3V8_9ACTN</name>
<proteinExistence type="predicted"/>
<gene>
    <name evidence="1" type="ORF">ACI2L5_49615</name>
</gene>
<organism evidence="1 2">
    <name type="scientific">Streptomyces milbemycinicus</name>
    <dbReference type="NCBI Taxonomy" id="476552"/>
    <lineage>
        <taxon>Bacteria</taxon>
        <taxon>Bacillati</taxon>
        <taxon>Actinomycetota</taxon>
        <taxon>Actinomycetes</taxon>
        <taxon>Kitasatosporales</taxon>
        <taxon>Streptomycetaceae</taxon>
        <taxon>Streptomyces</taxon>
    </lineage>
</organism>
<sequence>MSEDPISQEMARILNEKLQRVIDRQTEHTIALANHTASLDRLEKGQEELKKGQGELRALLQQLVNRNGTDAD</sequence>